<dbReference type="InterPro" id="IPR023606">
    <property type="entry name" value="CoA-Trfase_III_dom_1_sf"/>
</dbReference>
<dbReference type="Gene3D" id="3.40.50.10540">
    <property type="entry name" value="Crotonobetainyl-coa:carnitine coa-transferase, domain 1"/>
    <property type="match status" value="1"/>
</dbReference>
<gene>
    <name evidence="2" type="ORF">Psuf_073500</name>
</gene>
<name>A0A6F8YV70_9ACTN</name>
<dbReference type="KEGG" id="psuu:Psuf_073500"/>
<evidence type="ECO:0000256" key="1">
    <source>
        <dbReference type="ARBA" id="ARBA00022679"/>
    </source>
</evidence>
<dbReference type="InterPro" id="IPR003673">
    <property type="entry name" value="CoA-Trfase_fam_III"/>
</dbReference>
<dbReference type="PANTHER" id="PTHR48207">
    <property type="entry name" value="SUCCINATE--HYDROXYMETHYLGLUTARATE COA-TRANSFERASE"/>
    <property type="match status" value="1"/>
</dbReference>
<dbReference type="Pfam" id="PF02515">
    <property type="entry name" value="CoA_transf_3"/>
    <property type="match status" value="1"/>
</dbReference>
<keyword evidence="3" id="KW-1185">Reference proteome</keyword>
<reference evidence="2 3" key="1">
    <citation type="submission" date="2020-03" db="EMBL/GenBank/DDBJ databases">
        <title>Whole genome shotgun sequence of Phytohabitans suffuscus NBRC 105367.</title>
        <authorList>
            <person name="Komaki H."/>
            <person name="Tamura T."/>
        </authorList>
    </citation>
    <scope>NUCLEOTIDE SEQUENCE [LARGE SCALE GENOMIC DNA]</scope>
    <source>
        <strain evidence="2 3">NBRC 105367</strain>
    </source>
</reference>
<dbReference type="GO" id="GO:0008410">
    <property type="term" value="F:CoA-transferase activity"/>
    <property type="evidence" value="ECO:0007669"/>
    <property type="project" value="TreeGrafter"/>
</dbReference>
<dbReference type="Gene3D" id="3.30.1540.10">
    <property type="entry name" value="formyl-coa transferase, domain 3"/>
    <property type="match status" value="1"/>
</dbReference>
<dbReference type="InterPro" id="IPR050483">
    <property type="entry name" value="CoA-transferase_III_domain"/>
</dbReference>
<sequence length="424" mass="45643">MDADSATEQAWFMADPGKTDTDQLLAGVRVLDFCRDLSGPYTSMMLAELGADVVEVEHPVTGDESRSWPPRLDGIGGYFATINRSKRSLALDLKHPDGVAVALDLARRADVVMESFTPGTADRLGIGLAAVRAVNPTVVYYSLSGYGQDGPWRTRRGYDPILQAMSGHMSVTGEAGRGPVKSMVPVADLSSAVYGTASILGALYRCARTGKGQHIDMSMLDVMVSMLTVVAARHFLTGEVPVRSGTENPQRVPSAAFECADGRYLQVVPNQRQWPAFCQALGRPDWADDPRFATPTARVENSEVLQAQVRAAFLAKPAADWEHDLTEATVACSPINDLAEVFALDQVKHRGLVGSFDVEGVGEVPALTLPFRYSDTPARIRSRPPMLGEHSVEVLEEIGVSADRIRALLSGGVIRQHQGEGVAA</sequence>
<dbReference type="AlphaFoldDB" id="A0A6F8YV70"/>
<dbReference type="EMBL" id="AP022871">
    <property type="protein sequence ID" value="BCB90037.1"/>
    <property type="molecule type" value="Genomic_DNA"/>
</dbReference>
<dbReference type="InterPro" id="IPR044855">
    <property type="entry name" value="CoA-Trfase_III_dom3_sf"/>
</dbReference>
<protein>
    <submittedName>
        <fullName evidence="2">CoA transferase</fullName>
    </submittedName>
</protein>
<evidence type="ECO:0000313" key="2">
    <source>
        <dbReference type="EMBL" id="BCB90037.1"/>
    </source>
</evidence>
<accession>A0A6F8YV70</accession>
<organism evidence="2 3">
    <name type="scientific">Phytohabitans suffuscus</name>
    <dbReference type="NCBI Taxonomy" id="624315"/>
    <lineage>
        <taxon>Bacteria</taxon>
        <taxon>Bacillati</taxon>
        <taxon>Actinomycetota</taxon>
        <taxon>Actinomycetes</taxon>
        <taxon>Micromonosporales</taxon>
        <taxon>Micromonosporaceae</taxon>
    </lineage>
</organism>
<keyword evidence="1 2" id="KW-0808">Transferase</keyword>
<dbReference type="SUPFAM" id="SSF89796">
    <property type="entry name" value="CoA-transferase family III (CaiB/BaiF)"/>
    <property type="match status" value="1"/>
</dbReference>
<reference evidence="2 3" key="2">
    <citation type="submission" date="2020-03" db="EMBL/GenBank/DDBJ databases">
        <authorList>
            <person name="Ichikawa N."/>
            <person name="Kimura A."/>
            <person name="Kitahashi Y."/>
            <person name="Uohara A."/>
        </authorList>
    </citation>
    <scope>NUCLEOTIDE SEQUENCE [LARGE SCALE GENOMIC DNA]</scope>
    <source>
        <strain evidence="2 3">NBRC 105367</strain>
    </source>
</reference>
<evidence type="ECO:0000313" key="3">
    <source>
        <dbReference type="Proteomes" id="UP000503011"/>
    </source>
</evidence>
<proteinExistence type="predicted"/>
<dbReference type="Proteomes" id="UP000503011">
    <property type="component" value="Chromosome"/>
</dbReference>
<dbReference type="PANTHER" id="PTHR48207:SF3">
    <property type="entry name" value="SUCCINATE--HYDROXYMETHYLGLUTARATE COA-TRANSFERASE"/>
    <property type="match status" value="1"/>
</dbReference>